<name>A0A3R9PSF2_9CREN</name>
<gene>
    <name evidence="1" type="ORF">D6D85_16015</name>
</gene>
<dbReference type="Proteomes" id="UP000277582">
    <property type="component" value="Unassembled WGS sequence"/>
</dbReference>
<accession>A0A3R9PSF2</accession>
<evidence type="ECO:0000313" key="2">
    <source>
        <dbReference type="Proteomes" id="UP000277582"/>
    </source>
</evidence>
<dbReference type="AlphaFoldDB" id="A0A3R9PSF2"/>
<evidence type="ECO:0000313" key="1">
    <source>
        <dbReference type="EMBL" id="RSN71426.1"/>
    </source>
</evidence>
<protein>
    <submittedName>
        <fullName evidence="1">Uncharacterized protein</fullName>
    </submittedName>
</protein>
<keyword evidence="2" id="KW-1185">Reference proteome</keyword>
<reference evidence="1 2" key="1">
    <citation type="submission" date="2018-10" db="EMBL/GenBank/DDBJ databases">
        <title>Co-occurring genomic capacity for anaerobic methane metabolism and dissimilatory sulfite reduction discovered in the Korarchaeota.</title>
        <authorList>
            <person name="Mckay L.J."/>
            <person name="Dlakic M."/>
            <person name="Fields M.W."/>
            <person name="Delmont T.O."/>
            <person name="Eren A.M."/>
            <person name="Jay Z.J."/>
            <person name="Klingelsmith K.B."/>
            <person name="Rusch D.B."/>
            <person name="Inskeep W.P."/>
        </authorList>
    </citation>
    <scope>NUCLEOTIDE SEQUENCE [LARGE SCALE GENOMIC DNA]</scope>
    <source>
        <strain evidence="1 2">MDKW</strain>
    </source>
</reference>
<organism evidence="1 2">
    <name type="scientific">Candidatus Methanodesulfokora washburnensis</name>
    <dbReference type="NCBI Taxonomy" id="2478471"/>
    <lineage>
        <taxon>Archaea</taxon>
        <taxon>Thermoproteota</taxon>
        <taxon>Candidatus Korarchaeia</taxon>
        <taxon>Candidatus Korarchaeia incertae sedis</taxon>
        <taxon>Candidatus Methanodesulfokora</taxon>
    </lineage>
</organism>
<proteinExistence type="predicted"/>
<comment type="caution">
    <text evidence="1">The sequence shown here is derived from an EMBL/GenBank/DDBJ whole genome shotgun (WGS) entry which is preliminary data.</text>
</comment>
<dbReference type="EMBL" id="RCOS01000175">
    <property type="protein sequence ID" value="RSN71426.1"/>
    <property type="molecule type" value="Genomic_DNA"/>
</dbReference>
<sequence>MFVGVIKVIMDAVLCDTVCIWALYFRDSAYRKHVLELRSENKLYCPISALWRLLILSLRQKVKRSSRNMLALSGPFLLQKH</sequence>